<dbReference type="AlphaFoldDB" id="A0A4Y2LSP5"/>
<dbReference type="InterPro" id="IPR015915">
    <property type="entry name" value="Kelch-typ_b-propeller"/>
</dbReference>
<comment type="caution">
    <text evidence="1">The sequence shown here is derived from an EMBL/GenBank/DDBJ whole genome shotgun (WGS) entry which is preliminary data.</text>
</comment>
<dbReference type="OrthoDB" id="6052799at2759"/>
<gene>
    <name evidence="1" type="ORF">AVEN_188559_1</name>
</gene>
<dbReference type="Proteomes" id="UP000499080">
    <property type="component" value="Unassembled WGS sequence"/>
</dbReference>
<evidence type="ECO:0000313" key="2">
    <source>
        <dbReference type="Proteomes" id="UP000499080"/>
    </source>
</evidence>
<proteinExistence type="predicted"/>
<reference evidence="1 2" key="1">
    <citation type="journal article" date="2019" name="Sci. Rep.">
        <title>Orb-weaving spider Araneus ventricosus genome elucidates the spidroin gene catalogue.</title>
        <authorList>
            <person name="Kono N."/>
            <person name="Nakamura H."/>
            <person name="Ohtoshi R."/>
            <person name="Moran D.A.P."/>
            <person name="Shinohara A."/>
            <person name="Yoshida Y."/>
            <person name="Fujiwara M."/>
            <person name="Mori M."/>
            <person name="Tomita M."/>
            <person name="Arakawa K."/>
        </authorList>
    </citation>
    <scope>NUCLEOTIDE SEQUENCE [LARGE SCALE GENOMIC DNA]</scope>
</reference>
<dbReference type="EMBL" id="BGPR01006253">
    <property type="protein sequence ID" value="GBN17424.1"/>
    <property type="molecule type" value="Genomic_DNA"/>
</dbReference>
<sequence length="147" mass="17580">MVVRNLAEFCIIWRFFSCARLTEKYREEEHPKIVEAYDPLQNAWTSLPGLPFEYEYPKVVIADDKIIVCENNEAERRKFQGFEPPLEWKPPVYWDEGADLWRIIDESSPWYHIESYSFLVVDDNRLARDVTTQNRRPGNAWERILPV</sequence>
<organism evidence="1 2">
    <name type="scientific">Araneus ventricosus</name>
    <name type="common">Orbweaver spider</name>
    <name type="synonym">Epeira ventricosa</name>
    <dbReference type="NCBI Taxonomy" id="182803"/>
    <lineage>
        <taxon>Eukaryota</taxon>
        <taxon>Metazoa</taxon>
        <taxon>Ecdysozoa</taxon>
        <taxon>Arthropoda</taxon>
        <taxon>Chelicerata</taxon>
        <taxon>Arachnida</taxon>
        <taxon>Araneae</taxon>
        <taxon>Araneomorphae</taxon>
        <taxon>Entelegynae</taxon>
        <taxon>Araneoidea</taxon>
        <taxon>Araneidae</taxon>
        <taxon>Araneus</taxon>
    </lineage>
</organism>
<dbReference type="SUPFAM" id="SSF117281">
    <property type="entry name" value="Kelch motif"/>
    <property type="match status" value="1"/>
</dbReference>
<protein>
    <submittedName>
        <fullName evidence="1">Uncharacterized protein</fullName>
    </submittedName>
</protein>
<evidence type="ECO:0000313" key="1">
    <source>
        <dbReference type="EMBL" id="GBN17424.1"/>
    </source>
</evidence>
<accession>A0A4Y2LSP5</accession>
<name>A0A4Y2LSP5_ARAVE</name>
<keyword evidence="2" id="KW-1185">Reference proteome</keyword>